<gene>
    <name evidence="2" type="ORF">ACFPZJ_25155</name>
</gene>
<name>A0ABW0UU36_9ACTN</name>
<dbReference type="Proteomes" id="UP001596154">
    <property type="component" value="Unassembled WGS sequence"/>
</dbReference>
<dbReference type="RefSeq" id="WP_381025830.1">
    <property type="nucleotide sequence ID" value="NZ_JBHSNY010000009.1"/>
</dbReference>
<evidence type="ECO:0000256" key="1">
    <source>
        <dbReference type="SAM" id="MobiDB-lite"/>
    </source>
</evidence>
<reference evidence="3" key="1">
    <citation type="journal article" date="2019" name="Int. J. Syst. Evol. Microbiol.">
        <title>The Global Catalogue of Microorganisms (GCM) 10K type strain sequencing project: providing services to taxonomists for standard genome sequencing and annotation.</title>
        <authorList>
            <consortium name="The Broad Institute Genomics Platform"/>
            <consortium name="The Broad Institute Genome Sequencing Center for Infectious Disease"/>
            <person name="Wu L."/>
            <person name="Ma J."/>
        </authorList>
    </citation>
    <scope>NUCLEOTIDE SEQUENCE [LARGE SCALE GENOMIC DNA]</scope>
    <source>
        <strain evidence="3">CGMCC 4.7248</strain>
    </source>
</reference>
<organism evidence="2 3">
    <name type="scientific">Streptomyces bullii</name>
    <dbReference type="NCBI Taxonomy" id="349910"/>
    <lineage>
        <taxon>Bacteria</taxon>
        <taxon>Bacillati</taxon>
        <taxon>Actinomycetota</taxon>
        <taxon>Actinomycetes</taxon>
        <taxon>Kitasatosporales</taxon>
        <taxon>Streptomycetaceae</taxon>
        <taxon>Streptomyces</taxon>
    </lineage>
</organism>
<protein>
    <submittedName>
        <fullName evidence="2">Uncharacterized protein</fullName>
    </submittedName>
</protein>
<keyword evidence="3" id="KW-1185">Reference proteome</keyword>
<accession>A0ABW0UU36</accession>
<evidence type="ECO:0000313" key="3">
    <source>
        <dbReference type="Proteomes" id="UP001596154"/>
    </source>
</evidence>
<proteinExistence type="predicted"/>
<evidence type="ECO:0000313" key="2">
    <source>
        <dbReference type="EMBL" id="MFC5637033.1"/>
    </source>
</evidence>
<feature type="region of interest" description="Disordered" evidence="1">
    <location>
        <begin position="1"/>
        <end position="23"/>
    </location>
</feature>
<comment type="caution">
    <text evidence="2">The sequence shown here is derived from an EMBL/GenBank/DDBJ whole genome shotgun (WGS) entry which is preliminary data.</text>
</comment>
<sequence length="98" mass="10123">MRAAVRSRNADGESTAGTVLGSDRLKGIGQGTGGVITTPLFVGSNTLHPPSVMPGCSRPSARRSHSAAGPLILAWNVMYRTLGQALSKVVGGFFLRTA</sequence>
<dbReference type="EMBL" id="JBHSNY010000009">
    <property type="protein sequence ID" value="MFC5637033.1"/>
    <property type="molecule type" value="Genomic_DNA"/>
</dbReference>